<reference evidence="2" key="2">
    <citation type="journal article" date="2021" name="Sci. Data">
        <title>Chromosome-scale genome sequencing, assembly and annotation of six genomes from subfamily Leishmaniinae.</title>
        <authorList>
            <person name="Almutairi H."/>
            <person name="Urbaniak M.D."/>
            <person name="Bates M.D."/>
            <person name="Jariyapan N."/>
            <person name="Kwakye-Nuako G."/>
            <person name="Thomaz Soccol V."/>
            <person name="Al-Salem W.S."/>
            <person name="Dillon R.J."/>
            <person name="Bates P.A."/>
            <person name="Gatherer D."/>
        </authorList>
    </citation>
    <scope>NUCLEOTIDE SEQUENCE [LARGE SCALE GENOMIC DNA]</scope>
</reference>
<dbReference type="Proteomes" id="UP000673552">
    <property type="component" value="Unassembled WGS sequence"/>
</dbReference>
<evidence type="ECO:0000313" key="2">
    <source>
        <dbReference type="Proteomes" id="UP000673552"/>
    </source>
</evidence>
<comment type="caution">
    <text evidence="1">The sequence shown here is derived from an EMBL/GenBank/DDBJ whole genome shotgun (WGS) entry which is preliminary data.</text>
</comment>
<dbReference type="GeneID" id="92512905"/>
<gene>
    <name evidence="1" type="ORF">LSCM1_02826</name>
</gene>
<dbReference type="OrthoDB" id="271595at2759"/>
<proteinExistence type="predicted"/>
<dbReference type="KEGG" id="lmat:92512905"/>
<reference evidence="2" key="1">
    <citation type="journal article" date="2021" name="Microbiol. Resour. Announc.">
        <title>LGAAP: Leishmaniinae Genome Assembly and Annotation Pipeline.</title>
        <authorList>
            <person name="Almutairi H."/>
            <person name="Urbaniak M.D."/>
            <person name="Bates M.D."/>
            <person name="Jariyapan N."/>
            <person name="Kwakye-Nuako G."/>
            <person name="Thomaz-Soccol V."/>
            <person name="Al-Salem W.S."/>
            <person name="Dillon R.J."/>
            <person name="Bates P.A."/>
            <person name="Gatherer D."/>
        </authorList>
    </citation>
    <scope>NUCLEOTIDE SEQUENCE [LARGE SCALE GENOMIC DNA]</scope>
</reference>
<sequence>MLRRGLSRLARALSSDASLVSLPPNVQGCEVFRNAVSLNEEERIYAELSRVLQREGQTTVWKGSTPEDRVVKHVYLEMFGTEKEFTEVRSWQKREVRRLPGLLWSPTLLHVLSEVAPTLIGAVPDTARVVEHCIPGYEMHVEHPTVGTAFLYLNLLSDTVLDFDDESTGRRGQVLLPSRALLRVSGEARWGFRFGEKTEEVHTYVAPNGTRRRVETDMRLSVQLWKLSPNLIDSRVFQERLEQSVEFAGRRLAEAAAKHRDLEDCEEAPTALQHPNAQKPSLTDTFNPQRPLDTFLTAAMENVQGKGVLGGDFARAEGALGVGQAGAEKTMRDIRADYEQCKQRFSNAYGILQDMKTMQDAGQPINDLWLKKKMGSSSVDAEKDREDGFDPSNIEGTWDRVDAKARFYKAKLMTMDYDGTAFLNSRMPDISQDAPLDMRSTIRKMAPHVKDGDKILASLPNPR</sequence>
<dbReference type="AlphaFoldDB" id="A0A836KG70"/>
<protein>
    <submittedName>
        <fullName evidence="1">Uncharacterized protein</fullName>
    </submittedName>
</protein>
<organism evidence="1 2">
    <name type="scientific">Leishmania martiniquensis</name>
    <dbReference type="NCBI Taxonomy" id="1580590"/>
    <lineage>
        <taxon>Eukaryota</taxon>
        <taxon>Discoba</taxon>
        <taxon>Euglenozoa</taxon>
        <taxon>Kinetoplastea</taxon>
        <taxon>Metakinetoplastina</taxon>
        <taxon>Trypanosomatida</taxon>
        <taxon>Trypanosomatidae</taxon>
        <taxon>Leishmaniinae</taxon>
        <taxon>Leishmania</taxon>
    </lineage>
</organism>
<keyword evidence="2" id="KW-1185">Reference proteome</keyword>
<accession>A0A836KG70</accession>
<dbReference type="EMBL" id="JAFEUZ010000033">
    <property type="protein sequence ID" value="KAG5469595.1"/>
    <property type="molecule type" value="Genomic_DNA"/>
</dbReference>
<dbReference type="Gene3D" id="2.60.120.590">
    <property type="entry name" value="Alpha-ketoglutarate-dependent dioxygenase AlkB-like"/>
    <property type="match status" value="1"/>
</dbReference>
<dbReference type="RefSeq" id="XP_067175768.1">
    <property type="nucleotide sequence ID" value="XM_067320393.1"/>
</dbReference>
<dbReference type="InterPro" id="IPR037151">
    <property type="entry name" value="AlkB-like_sf"/>
</dbReference>
<name>A0A836KG70_9TRYP</name>
<evidence type="ECO:0000313" key="1">
    <source>
        <dbReference type="EMBL" id="KAG5469595.1"/>
    </source>
</evidence>